<evidence type="ECO:0000313" key="3">
    <source>
        <dbReference type="Proteomes" id="UP000237347"/>
    </source>
</evidence>
<name>A0AAW0L5X2_QUESU</name>
<reference evidence="2 3" key="1">
    <citation type="journal article" date="2018" name="Sci. Data">
        <title>The draft genome sequence of cork oak.</title>
        <authorList>
            <person name="Ramos A.M."/>
            <person name="Usie A."/>
            <person name="Barbosa P."/>
            <person name="Barros P.M."/>
            <person name="Capote T."/>
            <person name="Chaves I."/>
            <person name="Simoes F."/>
            <person name="Abreu I."/>
            <person name="Carrasquinho I."/>
            <person name="Faro C."/>
            <person name="Guimaraes J.B."/>
            <person name="Mendonca D."/>
            <person name="Nobrega F."/>
            <person name="Rodrigues L."/>
            <person name="Saibo N.J.M."/>
            <person name="Varela M.C."/>
            <person name="Egas C."/>
            <person name="Matos J."/>
            <person name="Miguel C.M."/>
            <person name="Oliveira M.M."/>
            <person name="Ricardo C.P."/>
            <person name="Goncalves S."/>
        </authorList>
    </citation>
    <scope>NUCLEOTIDE SEQUENCE [LARGE SCALE GENOMIC DNA]</scope>
    <source>
        <strain evidence="3">cv. HL8</strain>
    </source>
</reference>
<evidence type="ECO:0000313" key="2">
    <source>
        <dbReference type="EMBL" id="KAK7846226.1"/>
    </source>
</evidence>
<sequence>MAIARPEQHDRLVELWKYLLRVSNTFTCNVEAELHEIEIDSIDVTRKAEGCRRMHYYNGDFDTLPKDAHEASNGTSSKGRSYRKRTYAAMK</sequence>
<protein>
    <submittedName>
        <fullName evidence="2">Uncharacterized protein</fullName>
    </submittedName>
</protein>
<accession>A0AAW0L5X2</accession>
<feature type="region of interest" description="Disordered" evidence="1">
    <location>
        <begin position="64"/>
        <end position="91"/>
    </location>
</feature>
<gene>
    <name evidence="2" type="ORF">CFP56_008237</name>
</gene>
<dbReference type="EMBL" id="PKMF04000159">
    <property type="protein sequence ID" value="KAK7846226.1"/>
    <property type="molecule type" value="Genomic_DNA"/>
</dbReference>
<organism evidence="2 3">
    <name type="scientific">Quercus suber</name>
    <name type="common">Cork oak</name>
    <dbReference type="NCBI Taxonomy" id="58331"/>
    <lineage>
        <taxon>Eukaryota</taxon>
        <taxon>Viridiplantae</taxon>
        <taxon>Streptophyta</taxon>
        <taxon>Embryophyta</taxon>
        <taxon>Tracheophyta</taxon>
        <taxon>Spermatophyta</taxon>
        <taxon>Magnoliopsida</taxon>
        <taxon>eudicotyledons</taxon>
        <taxon>Gunneridae</taxon>
        <taxon>Pentapetalae</taxon>
        <taxon>rosids</taxon>
        <taxon>fabids</taxon>
        <taxon>Fagales</taxon>
        <taxon>Fagaceae</taxon>
        <taxon>Quercus</taxon>
    </lineage>
</organism>
<feature type="compositionally biased region" description="Basic residues" evidence="1">
    <location>
        <begin position="80"/>
        <end position="91"/>
    </location>
</feature>
<proteinExistence type="predicted"/>
<comment type="caution">
    <text evidence="2">The sequence shown here is derived from an EMBL/GenBank/DDBJ whole genome shotgun (WGS) entry which is preliminary data.</text>
</comment>
<evidence type="ECO:0000256" key="1">
    <source>
        <dbReference type="SAM" id="MobiDB-lite"/>
    </source>
</evidence>
<dbReference type="Proteomes" id="UP000237347">
    <property type="component" value="Unassembled WGS sequence"/>
</dbReference>
<dbReference type="AlphaFoldDB" id="A0AAW0L5X2"/>
<keyword evidence="3" id="KW-1185">Reference proteome</keyword>